<feature type="domain" description="ABC transmembrane type-2" evidence="6">
    <location>
        <begin position="20"/>
        <end position="262"/>
    </location>
</feature>
<dbReference type="GO" id="GO:0043190">
    <property type="term" value="C:ATP-binding cassette (ABC) transporter complex"/>
    <property type="evidence" value="ECO:0007669"/>
    <property type="project" value="InterPro"/>
</dbReference>
<proteinExistence type="inferred from homology"/>
<comment type="similarity">
    <text evidence="5">Belongs to the ABC-2 integral membrane protein family.</text>
</comment>
<feature type="transmembrane region" description="Helical" evidence="5">
    <location>
        <begin position="96"/>
        <end position="122"/>
    </location>
</feature>
<dbReference type="RefSeq" id="WP_004626121.1">
    <property type="nucleotide sequence ID" value="NZ_AORV01000035.1"/>
</dbReference>
<keyword evidence="8" id="KW-1185">Reference proteome</keyword>
<evidence type="ECO:0000313" key="7">
    <source>
        <dbReference type="EMBL" id="EMS71712.1"/>
    </source>
</evidence>
<keyword evidence="5" id="KW-0813">Transport</keyword>
<feature type="transmembrane region" description="Helical" evidence="5">
    <location>
        <begin position="134"/>
        <end position="155"/>
    </location>
</feature>
<keyword evidence="3 5" id="KW-1133">Transmembrane helix</keyword>
<comment type="caution">
    <text evidence="7">The sequence shown here is derived from an EMBL/GenBank/DDBJ whole genome shotgun (WGS) entry which is preliminary data.</text>
</comment>
<dbReference type="PROSITE" id="PS51012">
    <property type="entry name" value="ABC_TM2"/>
    <property type="match status" value="1"/>
</dbReference>
<organism evidence="7 8">
    <name type="scientific">Ruminiclostridium cellobioparum subsp. termitidis CT1112</name>
    <dbReference type="NCBI Taxonomy" id="1195236"/>
    <lineage>
        <taxon>Bacteria</taxon>
        <taxon>Bacillati</taxon>
        <taxon>Bacillota</taxon>
        <taxon>Clostridia</taxon>
        <taxon>Eubacteriales</taxon>
        <taxon>Oscillospiraceae</taxon>
        <taxon>Ruminiclostridium</taxon>
    </lineage>
</organism>
<evidence type="ECO:0000256" key="2">
    <source>
        <dbReference type="ARBA" id="ARBA00022692"/>
    </source>
</evidence>
<dbReference type="InterPro" id="IPR000412">
    <property type="entry name" value="ABC_2_transport"/>
</dbReference>
<comment type="subcellular location">
    <subcellularLocation>
        <location evidence="5">Cell membrane</location>
        <topology evidence="5">Multi-pass membrane protein</topology>
    </subcellularLocation>
    <subcellularLocation>
        <location evidence="1">Membrane</location>
        <topology evidence="1">Multi-pass membrane protein</topology>
    </subcellularLocation>
</comment>
<feature type="transmembrane region" description="Helical" evidence="5">
    <location>
        <begin position="162"/>
        <end position="181"/>
    </location>
</feature>
<evidence type="ECO:0000259" key="6">
    <source>
        <dbReference type="PROSITE" id="PS51012"/>
    </source>
</evidence>
<evidence type="ECO:0000256" key="3">
    <source>
        <dbReference type="ARBA" id="ARBA00022989"/>
    </source>
</evidence>
<dbReference type="EMBL" id="AORV01000035">
    <property type="protein sequence ID" value="EMS71712.1"/>
    <property type="molecule type" value="Genomic_DNA"/>
</dbReference>
<evidence type="ECO:0000256" key="5">
    <source>
        <dbReference type="RuleBase" id="RU361157"/>
    </source>
</evidence>
<sequence>MRGIKAILKRNLTNFFRNKMQLAFALFMPIFFLFIFSFVMKSAAAGVDQPINYLISGIIIMTVFQSALSNSTNIIEDMSMGFMKEIIVSPVARWQISIGQILSSTVIAALQGLIVIIIALFMGLKIDVLQFAEMLGVMITVGVTFSSIGLFLATLAKSSTTFQLMIMVFTMPLTFLSGAYIPTTVMPEIIRPLIYINPLTYTTSIFRYITLKMGNLSTEALVKAGVAFDINGLVIKPGFGFAIILAMGLLFFVLCVKQFNKADFSQVKTFNPHAG</sequence>
<dbReference type="InterPro" id="IPR051784">
    <property type="entry name" value="Nod_factor_ABC_transporter"/>
</dbReference>
<dbReference type="AlphaFoldDB" id="S0FJ28"/>
<dbReference type="STRING" id="1195236.CTER_2527"/>
<evidence type="ECO:0000256" key="4">
    <source>
        <dbReference type="ARBA" id="ARBA00023136"/>
    </source>
</evidence>
<gene>
    <name evidence="7" type="ORF">CTER_2527</name>
</gene>
<keyword evidence="4 5" id="KW-0472">Membrane</keyword>
<dbReference type="GO" id="GO:0140359">
    <property type="term" value="F:ABC-type transporter activity"/>
    <property type="evidence" value="ECO:0007669"/>
    <property type="project" value="InterPro"/>
</dbReference>
<dbReference type="InterPro" id="IPR047817">
    <property type="entry name" value="ABC2_TM_bact-type"/>
</dbReference>
<evidence type="ECO:0000256" key="1">
    <source>
        <dbReference type="ARBA" id="ARBA00004141"/>
    </source>
</evidence>
<dbReference type="Pfam" id="PF01061">
    <property type="entry name" value="ABC2_membrane"/>
    <property type="match status" value="1"/>
</dbReference>
<dbReference type="PATRIC" id="fig|1195236.3.peg.2847"/>
<dbReference type="Proteomes" id="UP000014155">
    <property type="component" value="Unassembled WGS sequence"/>
</dbReference>
<reference evidence="7 8" key="1">
    <citation type="journal article" date="2013" name="Genome Announc.">
        <title>Draft Genome Sequence of the Cellulolytic, Mesophilic, Anaerobic Bacterium Clostridium termitidis Strain CT1112 (DSM 5398).</title>
        <authorList>
            <person name="Lal S."/>
            <person name="Ramachandran U."/>
            <person name="Zhang X."/>
            <person name="Munir R."/>
            <person name="Sparling R."/>
            <person name="Levin D.B."/>
        </authorList>
    </citation>
    <scope>NUCLEOTIDE SEQUENCE [LARGE SCALE GENOMIC DNA]</scope>
    <source>
        <strain evidence="7 8">CT1112</strain>
    </source>
</reference>
<feature type="transmembrane region" description="Helical" evidence="5">
    <location>
        <begin position="238"/>
        <end position="256"/>
    </location>
</feature>
<name>S0FJ28_RUMCE</name>
<keyword evidence="2 5" id="KW-0812">Transmembrane</keyword>
<protein>
    <recommendedName>
        <fullName evidence="5">Transport permease protein</fullName>
    </recommendedName>
</protein>
<dbReference type="PIRSF" id="PIRSF006648">
    <property type="entry name" value="DrrB"/>
    <property type="match status" value="1"/>
</dbReference>
<feature type="transmembrane region" description="Helical" evidence="5">
    <location>
        <begin position="21"/>
        <end position="39"/>
    </location>
</feature>
<dbReference type="eggNOG" id="COG0842">
    <property type="taxonomic scope" value="Bacteria"/>
</dbReference>
<dbReference type="PANTHER" id="PTHR43229:SF2">
    <property type="entry name" value="NODULATION PROTEIN J"/>
    <property type="match status" value="1"/>
</dbReference>
<accession>S0FJ28</accession>
<dbReference type="InterPro" id="IPR013525">
    <property type="entry name" value="ABC2_TM"/>
</dbReference>
<dbReference type="PRINTS" id="PR00164">
    <property type="entry name" value="ABC2TRNSPORT"/>
</dbReference>
<evidence type="ECO:0000313" key="8">
    <source>
        <dbReference type="Proteomes" id="UP000014155"/>
    </source>
</evidence>
<dbReference type="PANTHER" id="PTHR43229">
    <property type="entry name" value="NODULATION PROTEIN J"/>
    <property type="match status" value="1"/>
</dbReference>
<feature type="transmembrane region" description="Helical" evidence="5">
    <location>
        <begin position="51"/>
        <end position="75"/>
    </location>
</feature>
<keyword evidence="5" id="KW-1003">Cell membrane</keyword>